<name>I2Q6I6_9BACT</name>
<dbReference type="Gene3D" id="3.40.50.12230">
    <property type="match status" value="1"/>
</dbReference>
<accession>I2Q6I6</accession>
<dbReference type="InterPro" id="IPR002376">
    <property type="entry name" value="Formyl_transf_N"/>
</dbReference>
<dbReference type="InterPro" id="IPR036477">
    <property type="entry name" value="Formyl_transf_N_sf"/>
</dbReference>
<evidence type="ECO:0000259" key="1">
    <source>
        <dbReference type="Pfam" id="PF00551"/>
    </source>
</evidence>
<dbReference type="Pfam" id="PF00551">
    <property type="entry name" value="Formyl_trans_N"/>
    <property type="match status" value="1"/>
</dbReference>
<dbReference type="AlphaFoldDB" id="I2Q6I6"/>
<dbReference type="OrthoDB" id="5405975at2"/>
<dbReference type="HOGENOM" id="CLU_899355_0_0_7"/>
<sequence length="309" mass="34970">MNRKTRVALIAGHRYGQHLASSICQNMSHIDFTSAYILDPCRMIDYRGYESPLNVLKENNIPVKFFKEISELKDDDSLAFDADYTFVCGLRQIIPEKLVLKITKHSKMSPKPYSREHGLICFHPSDLPRGRGLSPVQWTIFSGERASAVSAFYIDFKGIDSGPIIKKDHFEILENYDAGDLHEIIGTKISNIFCSIVQNLVMRNIAFHNQEISPANSKTRPQFTLEDSWIDCRIASADNLCIAIRAFAKPYGGIHSLVDNRPINIFKAIRSDVELGDVEVGCTKNHHDSVFLKCIDGTVKLLDYIFLDK</sequence>
<dbReference type="STRING" id="596152.DesU5LDRAFT_3776"/>
<evidence type="ECO:0000313" key="2">
    <source>
        <dbReference type="EMBL" id="EIG55392.1"/>
    </source>
</evidence>
<feature type="domain" description="Formyl transferase N-terminal" evidence="1">
    <location>
        <begin position="79"/>
        <end position="187"/>
    </location>
</feature>
<protein>
    <submittedName>
        <fullName evidence="2">Methionyl-tRNA formyltransferase</fullName>
    </submittedName>
</protein>
<dbReference type="PANTHER" id="PTHR11138">
    <property type="entry name" value="METHIONYL-TRNA FORMYLTRANSFERASE"/>
    <property type="match status" value="1"/>
</dbReference>
<dbReference type="InterPro" id="IPR011034">
    <property type="entry name" value="Formyl_transferase-like_C_sf"/>
</dbReference>
<keyword evidence="2" id="KW-0808">Transferase</keyword>
<dbReference type="GO" id="GO:0004479">
    <property type="term" value="F:methionyl-tRNA formyltransferase activity"/>
    <property type="evidence" value="ECO:0007669"/>
    <property type="project" value="TreeGrafter"/>
</dbReference>
<reference evidence="2" key="1">
    <citation type="submission" date="2011-11" db="EMBL/GenBank/DDBJ databases">
        <title>Improved High-Quality Draft sequence of Desulfovibrio sp. U5L.</title>
        <authorList>
            <consortium name="US DOE Joint Genome Institute"/>
            <person name="Lucas S."/>
            <person name="Han J."/>
            <person name="Lapidus A."/>
            <person name="Cheng J.-F."/>
            <person name="Goodwin L."/>
            <person name="Pitluck S."/>
            <person name="Peters L."/>
            <person name="Ovchinnikova G."/>
            <person name="Held B."/>
            <person name="Detter J.C."/>
            <person name="Han C."/>
            <person name="Tapia R."/>
            <person name="Land M."/>
            <person name="Hauser L."/>
            <person name="Kyrpides N."/>
            <person name="Ivanova N."/>
            <person name="Pagani I."/>
            <person name="Gabster J."/>
            <person name="Walker C."/>
            <person name="Stolyar S."/>
            <person name="Stahl D."/>
            <person name="Arkin A."/>
            <person name="Dehal P."/>
            <person name="Hazen T."/>
            <person name="Woyke T."/>
        </authorList>
    </citation>
    <scope>NUCLEOTIDE SEQUENCE [LARGE SCALE GENOMIC DNA]</scope>
    <source>
        <strain evidence="2">U5L</strain>
    </source>
</reference>
<dbReference type="SUPFAM" id="SSF53328">
    <property type="entry name" value="Formyltransferase"/>
    <property type="match status" value="1"/>
</dbReference>
<gene>
    <name evidence="2" type="ORF">DesU5LDRAFT_3776</name>
</gene>
<dbReference type="PANTHER" id="PTHR11138:SF5">
    <property type="entry name" value="METHIONYL-TRNA FORMYLTRANSFERASE, MITOCHONDRIAL"/>
    <property type="match status" value="1"/>
</dbReference>
<proteinExistence type="predicted"/>
<dbReference type="SUPFAM" id="SSF50486">
    <property type="entry name" value="FMT C-terminal domain-like"/>
    <property type="match status" value="1"/>
</dbReference>
<dbReference type="eggNOG" id="COG0223">
    <property type="taxonomic scope" value="Bacteria"/>
</dbReference>
<organism evidence="2">
    <name type="scientific">Desulfovibrio sp. U5L</name>
    <dbReference type="NCBI Taxonomy" id="596152"/>
    <lineage>
        <taxon>Bacteria</taxon>
        <taxon>Pseudomonadati</taxon>
        <taxon>Thermodesulfobacteriota</taxon>
        <taxon>Desulfovibrionia</taxon>
        <taxon>Desulfovibrionales</taxon>
        <taxon>Desulfovibrionaceae</taxon>
        <taxon>Desulfovibrio</taxon>
    </lineage>
</organism>
<dbReference type="EMBL" id="JH600068">
    <property type="protein sequence ID" value="EIG55392.1"/>
    <property type="molecule type" value="Genomic_DNA"/>
</dbReference>